<sequence>MAAEKSDLDNDYAGAGFGGGLESGKRPALLLVDMVMAYLDPESPLYARGEAALAQAVRLAEAARKAGVPVILTNVEYVDGKEGGMFFRKVPGLRNFMAGSPLGAFPEELTPKPGDRVLTKFYPSAFFGTALAPMLVAEGIDTLLIGGYSTSGCVRASALDALCHGFVPLVVADACADRDPRPHDGNLFDIRAKIGEVIDAEAALDVIRATSA</sequence>
<dbReference type="PANTHER" id="PTHR43540">
    <property type="entry name" value="PEROXYUREIDOACRYLATE/UREIDOACRYLATE AMIDOHYDROLASE-RELATED"/>
    <property type="match status" value="1"/>
</dbReference>
<dbReference type="STRING" id="428990.SAMN06295987_102770"/>
<dbReference type="EMBL" id="FVZE01000002">
    <property type="protein sequence ID" value="SLJ97021.1"/>
    <property type="molecule type" value="Genomic_DNA"/>
</dbReference>
<dbReference type="InterPro" id="IPR016291">
    <property type="entry name" value="Isochorismatase"/>
</dbReference>
<keyword evidence="4" id="KW-1185">Reference proteome</keyword>
<dbReference type="InterPro" id="IPR036380">
    <property type="entry name" value="Isochorismatase-like_sf"/>
</dbReference>
<proteinExistence type="predicted"/>
<keyword evidence="1 3" id="KW-0378">Hydrolase</keyword>
<dbReference type="Gene3D" id="3.40.50.850">
    <property type="entry name" value="Isochorismatase-like"/>
    <property type="match status" value="1"/>
</dbReference>
<evidence type="ECO:0000259" key="2">
    <source>
        <dbReference type="Pfam" id="PF00857"/>
    </source>
</evidence>
<dbReference type="SUPFAM" id="SSF52499">
    <property type="entry name" value="Isochorismatase-like hydrolases"/>
    <property type="match status" value="1"/>
</dbReference>
<evidence type="ECO:0000313" key="4">
    <source>
        <dbReference type="Proteomes" id="UP000190989"/>
    </source>
</evidence>
<dbReference type="RefSeq" id="WP_079730266.1">
    <property type="nucleotide sequence ID" value="NZ_FVZE01000002.1"/>
</dbReference>
<dbReference type="InterPro" id="IPR050272">
    <property type="entry name" value="Isochorismatase-like_hydrls"/>
</dbReference>
<organism evidence="3 4">
    <name type="scientific">Novosphingobium mathurense</name>
    <dbReference type="NCBI Taxonomy" id="428990"/>
    <lineage>
        <taxon>Bacteria</taxon>
        <taxon>Pseudomonadati</taxon>
        <taxon>Pseudomonadota</taxon>
        <taxon>Alphaproteobacteria</taxon>
        <taxon>Sphingomonadales</taxon>
        <taxon>Sphingomonadaceae</taxon>
        <taxon>Novosphingobium</taxon>
    </lineage>
</organism>
<reference evidence="4" key="1">
    <citation type="submission" date="2017-02" db="EMBL/GenBank/DDBJ databases">
        <authorList>
            <person name="Varghese N."/>
            <person name="Submissions S."/>
        </authorList>
    </citation>
    <scope>NUCLEOTIDE SEQUENCE [LARGE SCALE GENOMIC DNA]</scope>
    <source>
        <strain evidence="4">SM117</strain>
    </source>
</reference>
<gene>
    <name evidence="3" type="ORF">SAMN06295987_102770</name>
</gene>
<protein>
    <submittedName>
        <fullName evidence="3">Maleamate amidohydrolase</fullName>
    </submittedName>
</protein>
<feature type="domain" description="Isochorismatase-like" evidence="2">
    <location>
        <begin position="28"/>
        <end position="201"/>
    </location>
</feature>
<dbReference type="GO" id="GO:0008908">
    <property type="term" value="F:isochorismatase activity"/>
    <property type="evidence" value="ECO:0007669"/>
    <property type="project" value="InterPro"/>
</dbReference>
<dbReference type="Pfam" id="PF00857">
    <property type="entry name" value="Isochorismatase"/>
    <property type="match status" value="1"/>
</dbReference>
<dbReference type="InterPro" id="IPR000868">
    <property type="entry name" value="Isochorismatase-like_dom"/>
</dbReference>
<evidence type="ECO:0000313" key="3">
    <source>
        <dbReference type="EMBL" id="SLJ97021.1"/>
    </source>
</evidence>
<evidence type="ECO:0000256" key="1">
    <source>
        <dbReference type="ARBA" id="ARBA00022801"/>
    </source>
</evidence>
<dbReference type="Proteomes" id="UP000190989">
    <property type="component" value="Unassembled WGS sequence"/>
</dbReference>
<dbReference type="AlphaFoldDB" id="A0A1U6HN27"/>
<dbReference type="PRINTS" id="PR01398">
    <property type="entry name" value="ISCHRISMTASE"/>
</dbReference>
<accession>A0A1U6HN27</accession>
<dbReference type="PANTHER" id="PTHR43540:SF1">
    <property type="entry name" value="ISOCHORISMATASE HYDROLASE"/>
    <property type="match status" value="1"/>
</dbReference>
<name>A0A1U6HN27_9SPHN</name>